<dbReference type="EMBL" id="QWLB01000002">
    <property type="protein sequence ID" value="RIH93872.1"/>
    <property type="molecule type" value="Genomic_DNA"/>
</dbReference>
<dbReference type="Pfam" id="PF01266">
    <property type="entry name" value="DAO"/>
    <property type="match status" value="1"/>
</dbReference>
<keyword evidence="1" id="KW-1133">Transmembrane helix</keyword>
<evidence type="ECO:0000259" key="2">
    <source>
        <dbReference type="Pfam" id="PF01266"/>
    </source>
</evidence>
<dbReference type="SUPFAM" id="SSF51971">
    <property type="entry name" value="Nucleotide-binding domain"/>
    <property type="match status" value="1"/>
</dbReference>
<evidence type="ECO:0000313" key="3">
    <source>
        <dbReference type="EMBL" id="RIH93872.1"/>
    </source>
</evidence>
<evidence type="ECO:0000256" key="1">
    <source>
        <dbReference type="SAM" id="Phobius"/>
    </source>
</evidence>
<dbReference type="InterPro" id="IPR036188">
    <property type="entry name" value="FAD/NAD-bd_sf"/>
</dbReference>
<evidence type="ECO:0000313" key="4">
    <source>
        <dbReference type="Proteomes" id="UP000266178"/>
    </source>
</evidence>
<keyword evidence="1" id="KW-0472">Membrane</keyword>
<dbReference type="RefSeq" id="WP_119355755.1">
    <property type="nucleotide sequence ID" value="NZ_BJXM01000004.1"/>
</dbReference>
<name>A0A399FF62_9DEIN</name>
<feature type="domain" description="FAD dependent oxidoreductase" evidence="2">
    <location>
        <begin position="8"/>
        <end position="291"/>
    </location>
</feature>
<comment type="caution">
    <text evidence="3">The sequence shown here is derived from an EMBL/GenBank/DDBJ whole genome shotgun (WGS) entry which is preliminary data.</text>
</comment>
<dbReference type="EC" id="1.5.-.-" evidence="3"/>
<gene>
    <name evidence="3" type="primary">mnmC_1</name>
    <name evidence="3" type="ORF">Mgrana_00221</name>
</gene>
<proteinExistence type="predicted"/>
<dbReference type="Proteomes" id="UP000266178">
    <property type="component" value="Unassembled WGS sequence"/>
</dbReference>
<dbReference type="Gene3D" id="3.50.50.60">
    <property type="entry name" value="FAD/NAD(P)-binding domain"/>
    <property type="match status" value="1"/>
</dbReference>
<dbReference type="OrthoDB" id="31571at2"/>
<dbReference type="GO" id="GO:0016491">
    <property type="term" value="F:oxidoreductase activity"/>
    <property type="evidence" value="ECO:0007669"/>
    <property type="project" value="UniProtKB-KW"/>
</dbReference>
<feature type="transmembrane region" description="Helical" evidence="1">
    <location>
        <begin position="264"/>
        <end position="284"/>
    </location>
</feature>
<reference evidence="3 4" key="1">
    <citation type="submission" date="2018-08" db="EMBL/GenBank/DDBJ databases">
        <title>Meiothermus granaticius genome AF-68 sequencing project.</title>
        <authorList>
            <person name="Da Costa M.S."/>
            <person name="Albuquerque L."/>
            <person name="Raposo P."/>
            <person name="Froufe H.J.C."/>
            <person name="Barroso C.S."/>
            <person name="Egas C."/>
        </authorList>
    </citation>
    <scope>NUCLEOTIDE SEQUENCE [LARGE SCALE GENOMIC DNA]</scope>
    <source>
        <strain evidence="3 4">AF-68</strain>
    </source>
</reference>
<dbReference type="AlphaFoldDB" id="A0A399FF62"/>
<keyword evidence="4" id="KW-1185">Reference proteome</keyword>
<organism evidence="3 4">
    <name type="scientific">Meiothermus granaticius NBRC 107808</name>
    <dbReference type="NCBI Taxonomy" id="1227551"/>
    <lineage>
        <taxon>Bacteria</taxon>
        <taxon>Thermotogati</taxon>
        <taxon>Deinococcota</taxon>
        <taxon>Deinococci</taxon>
        <taxon>Thermales</taxon>
        <taxon>Thermaceae</taxon>
        <taxon>Meiothermus</taxon>
    </lineage>
</organism>
<protein>
    <submittedName>
        <fullName evidence="3">tRNA 5-methylaminomethyl-2-thiouridine biosynthesis bifunctional protein MnmC</fullName>
        <ecNumber evidence="3">1.5.-.-</ecNumber>
    </submittedName>
</protein>
<keyword evidence="1" id="KW-0812">Transmembrane</keyword>
<dbReference type="InterPro" id="IPR006076">
    <property type="entry name" value="FAD-dep_OxRdtase"/>
</dbReference>
<sequence length="298" mass="32648">MKRLEAEIVVLGAGIAGLTAARVLQDAGLEVLVLSEELGGASTVPVALLNPVRGQRGSVAPEAEEALEALWAFYPRHTLVHRGVVRPVPEPDRAAWRAKLHHRSIPHRWTEEGIYLENAAWLEPASLLARLREGLNLQHVKIAFLDGNTLYTAEGEALWARRVIYAGGASGAHLVGLGGRFTAGSVLGLRERFETARSYGVYVAGNSLGGSYLPHTLSYTPHTTAPEEVEWLLESGQRLLGYRVEPRSSWAGVRYRLDRHYLRAIPGGFALTGFGSAGFFYAPLYARRLLERIRAVPT</sequence>
<keyword evidence="3" id="KW-0560">Oxidoreductase</keyword>
<accession>A0A399FF62</accession>